<keyword evidence="2" id="KW-1185">Reference proteome</keyword>
<name>A0A4Y3KPD7_9CELL</name>
<dbReference type="EMBL" id="BJLQ01000038">
    <property type="protein sequence ID" value="GEA85526.1"/>
    <property type="molecule type" value="Genomic_DNA"/>
</dbReference>
<accession>A0A4Y3KPD7</accession>
<dbReference type="AlphaFoldDB" id="A0A4Y3KPD7"/>
<proteinExistence type="predicted"/>
<protein>
    <submittedName>
        <fullName evidence="1">Uncharacterized protein</fullName>
    </submittedName>
</protein>
<evidence type="ECO:0000313" key="2">
    <source>
        <dbReference type="Proteomes" id="UP000320461"/>
    </source>
</evidence>
<comment type="caution">
    <text evidence="1">The sequence shown here is derived from an EMBL/GenBank/DDBJ whole genome shotgun (WGS) entry which is preliminary data.</text>
</comment>
<dbReference type="Proteomes" id="UP000320461">
    <property type="component" value="Unassembled WGS sequence"/>
</dbReference>
<evidence type="ECO:0000313" key="1">
    <source>
        <dbReference type="EMBL" id="GEA85526.1"/>
    </source>
</evidence>
<reference evidence="1 2" key="1">
    <citation type="submission" date="2019-06" db="EMBL/GenBank/DDBJ databases">
        <title>Whole genome shotgun sequence of Cellulomonas gelida NBRC 3748.</title>
        <authorList>
            <person name="Hosoyama A."/>
            <person name="Uohara A."/>
            <person name="Ohji S."/>
            <person name="Ichikawa N."/>
        </authorList>
    </citation>
    <scope>NUCLEOTIDE SEQUENCE [LARGE SCALE GENOMIC DNA]</scope>
    <source>
        <strain evidence="1 2">NBRC 3748</strain>
    </source>
</reference>
<sequence>MVENLITIQAPCLAGEPARQVTVRAGQSASVGVCRCRACDLSLRIDDDLTPAFTAQVTATDGYWLVSNLSDDQPMRIMNMEDPYQYFVVEPARQRVPVPFELSQIGSTSAPGDSMVTVFGPEPTLLEAGVPACSAAPTGPLLDSRATYHRVLRELCRPRLSGSLSAPLPTSSEIGSRLSGGRRRLSARAVDAHIRYVSAKLELPQGAGREALVAVAIRLGVVQ</sequence>
<organism evidence="1 2">
    <name type="scientific">Cellulomonas gelida</name>
    <dbReference type="NCBI Taxonomy" id="1712"/>
    <lineage>
        <taxon>Bacteria</taxon>
        <taxon>Bacillati</taxon>
        <taxon>Actinomycetota</taxon>
        <taxon>Actinomycetes</taxon>
        <taxon>Micrococcales</taxon>
        <taxon>Cellulomonadaceae</taxon>
        <taxon>Cellulomonas</taxon>
    </lineage>
</organism>
<gene>
    <name evidence="1" type="ORF">CGE01nite_27770</name>
</gene>